<evidence type="ECO:0000313" key="3">
    <source>
        <dbReference type="EMBL" id="KAE8959992.1"/>
    </source>
</evidence>
<dbReference type="InterPro" id="IPR050951">
    <property type="entry name" value="Retrovirus_Pol_polyprotein"/>
</dbReference>
<dbReference type="Pfam" id="PF00078">
    <property type="entry name" value="RVT_1"/>
    <property type="match status" value="1"/>
</dbReference>
<reference evidence="3 4" key="1">
    <citation type="submission" date="2018-09" db="EMBL/GenBank/DDBJ databases">
        <title>Genomic investigation of the strawberry pathogen Phytophthora fragariae indicates pathogenicity is determined by transcriptional variation in three key races.</title>
        <authorList>
            <person name="Adams T.M."/>
            <person name="Armitage A.D."/>
            <person name="Sobczyk M.K."/>
            <person name="Bates H.J."/>
            <person name="Dunwell J.M."/>
            <person name="Nellist C.F."/>
            <person name="Harrison R.J."/>
        </authorList>
    </citation>
    <scope>NUCLEOTIDE SEQUENCE [LARGE SCALE GENOMIC DNA]</scope>
    <source>
        <strain evidence="3 4">SCRP249</strain>
    </source>
</reference>
<dbReference type="SUPFAM" id="SSF56672">
    <property type="entry name" value="DNA/RNA polymerases"/>
    <property type="match status" value="1"/>
</dbReference>
<dbReference type="Proteomes" id="UP000429607">
    <property type="component" value="Unassembled WGS sequence"/>
</dbReference>
<dbReference type="Gene3D" id="3.10.10.10">
    <property type="entry name" value="HIV Type 1 Reverse Transcriptase, subunit A, domain 1"/>
    <property type="match status" value="1"/>
</dbReference>
<accession>A0A6A3GSP9</accession>
<gene>
    <name evidence="3" type="ORF">PR001_g30533</name>
</gene>
<evidence type="ECO:0000313" key="4">
    <source>
        <dbReference type="Proteomes" id="UP000429607"/>
    </source>
</evidence>
<dbReference type="PANTHER" id="PTHR37984">
    <property type="entry name" value="PROTEIN CBG26694"/>
    <property type="match status" value="1"/>
</dbReference>
<evidence type="ECO:0000256" key="1">
    <source>
        <dbReference type="SAM" id="MobiDB-lite"/>
    </source>
</evidence>
<comment type="caution">
    <text evidence="3">The sequence shown here is derived from an EMBL/GenBank/DDBJ whole genome shotgun (WGS) entry which is preliminary data.</text>
</comment>
<dbReference type="AlphaFoldDB" id="A0A6A3GSP9"/>
<feature type="compositionally biased region" description="Basic and acidic residues" evidence="1">
    <location>
        <begin position="113"/>
        <end position="130"/>
    </location>
</feature>
<dbReference type="CDD" id="cd01647">
    <property type="entry name" value="RT_LTR"/>
    <property type="match status" value="1"/>
</dbReference>
<dbReference type="EMBL" id="QXFV01006959">
    <property type="protein sequence ID" value="KAE8959992.1"/>
    <property type="molecule type" value="Genomic_DNA"/>
</dbReference>
<sequence>IFASRSYPVAVKVVNISDKNLTISFQTPIARIVERDSFPMAGRFVRPGSRKYLEWQHLIYESTFSDPMERMIDEVTQMYEDQDPPCVEKEEYSWPTRVLRRPTPESAVVRIVQKTERDDTSSGTSKREEPTSESEACSGRGLDAQLVGPKGDDEDEGDFVDALDEVTSPGEDDDGDEYFDAISLDDDYVCDPPNEILEEEDGDVPVQDWPCTPLRKLELEYERCMKMNAEDLDSEPTIYIHEGSELLSQLRDQLVLLPELKDLSPSCDIETADVGEPGITTPDEEHKMRDILKYHRSIFLGDGNAAPAPARGVVCDLNVGDAKPVAQRSRSVAPHLSIKVYELIKKLLEKGLVEHYESSRASPIVIVLKKNGVDIRMCIDYRVVNTFVKLSNYPLPLIDNLLIGFESAMWFMSLDMASGFWAIRMTERTKLISAFVCPFGHFQWVRMPFGLKNAPLVYQAVINNCLWGFVRLPPEEEAEVDQDVLDFLQLECPGGDVPPDGKLLLLPHLLHLAFSLSRHPVFM</sequence>
<feature type="region of interest" description="Disordered" evidence="1">
    <location>
        <begin position="112"/>
        <end position="155"/>
    </location>
</feature>
<evidence type="ECO:0000259" key="2">
    <source>
        <dbReference type="Pfam" id="PF00078"/>
    </source>
</evidence>
<dbReference type="InterPro" id="IPR043128">
    <property type="entry name" value="Rev_trsase/Diguanyl_cyclase"/>
</dbReference>
<name>A0A6A3GSP9_9STRA</name>
<feature type="domain" description="Reverse transcriptase" evidence="2">
    <location>
        <begin position="369"/>
        <end position="465"/>
    </location>
</feature>
<dbReference type="InterPro" id="IPR000477">
    <property type="entry name" value="RT_dom"/>
</dbReference>
<feature type="non-terminal residue" evidence="3">
    <location>
        <position position="1"/>
    </location>
</feature>
<protein>
    <recommendedName>
        <fullName evidence="2">Reverse transcriptase domain-containing protein</fullName>
    </recommendedName>
</protein>
<dbReference type="PANTHER" id="PTHR37984:SF5">
    <property type="entry name" value="PROTEIN NYNRIN-LIKE"/>
    <property type="match status" value="1"/>
</dbReference>
<organism evidence="3 4">
    <name type="scientific">Phytophthora rubi</name>
    <dbReference type="NCBI Taxonomy" id="129364"/>
    <lineage>
        <taxon>Eukaryota</taxon>
        <taxon>Sar</taxon>
        <taxon>Stramenopiles</taxon>
        <taxon>Oomycota</taxon>
        <taxon>Peronosporomycetes</taxon>
        <taxon>Peronosporales</taxon>
        <taxon>Peronosporaceae</taxon>
        <taxon>Phytophthora</taxon>
    </lineage>
</organism>
<dbReference type="Gene3D" id="3.30.70.270">
    <property type="match status" value="1"/>
</dbReference>
<dbReference type="InterPro" id="IPR043502">
    <property type="entry name" value="DNA/RNA_pol_sf"/>
</dbReference>
<proteinExistence type="predicted"/>